<comment type="caution">
    <text evidence="1">The sequence shown here is derived from an EMBL/GenBank/DDBJ whole genome shotgun (WGS) entry which is preliminary data.</text>
</comment>
<dbReference type="Pfam" id="PF02585">
    <property type="entry name" value="PIG-L"/>
    <property type="match status" value="1"/>
</dbReference>
<dbReference type="Gene3D" id="3.40.50.10320">
    <property type="entry name" value="LmbE-like"/>
    <property type="match status" value="1"/>
</dbReference>
<dbReference type="EMBL" id="MHCP01000030">
    <property type="protein sequence ID" value="OGY22991.1"/>
    <property type="molecule type" value="Genomic_DNA"/>
</dbReference>
<dbReference type="InterPro" id="IPR024078">
    <property type="entry name" value="LmbE-like_dom_sf"/>
</dbReference>
<evidence type="ECO:0008006" key="3">
    <source>
        <dbReference type="Google" id="ProtNLM"/>
    </source>
</evidence>
<organism evidence="1 2">
    <name type="scientific">Candidatus Woykebacteria bacterium RBG_13_40_15</name>
    <dbReference type="NCBI Taxonomy" id="1802593"/>
    <lineage>
        <taxon>Bacteria</taxon>
        <taxon>Candidatus Woykeibacteriota</taxon>
    </lineage>
</organism>
<evidence type="ECO:0000313" key="2">
    <source>
        <dbReference type="Proteomes" id="UP000176631"/>
    </source>
</evidence>
<accession>A0A1G1W5T3</accession>
<dbReference type="STRING" id="1802593.A2172_03600"/>
<dbReference type="PANTHER" id="PTHR12993:SF11">
    <property type="entry name" value="N-ACETYLGLUCOSAMINYL-PHOSPHATIDYLINOSITOL DE-N-ACETYLASE"/>
    <property type="match status" value="1"/>
</dbReference>
<evidence type="ECO:0000313" key="1">
    <source>
        <dbReference type="EMBL" id="OGY22991.1"/>
    </source>
</evidence>
<sequence length="98" mass="10816">MNILVFSPHPDDDLIGCGGSIAQHVKEGNKVSVVYMTSGESGSLKYSKDALAKIREKEARNALGVFGIRDLAFLRNPDGYLEYKRENLIKLISSRVGF</sequence>
<dbReference type="PANTHER" id="PTHR12993">
    <property type="entry name" value="N-ACETYLGLUCOSAMINYL-PHOSPHATIDYLINOSITOL DE-N-ACETYLASE-RELATED"/>
    <property type="match status" value="1"/>
</dbReference>
<reference evidence="1 2" key="1">
    <citation type="journal article" date="2016" name="Nat. Commun.">
        <title>Thousands of microbial genomes shed light on interconnected biogeochemical processes in an aquifer system.</title>
        <authorList>
            <person name="Anantharaman K."/>
            <person name="Brown C.T."/>
            <person name="Hug L.A."/>
            <person name="Sharon I."/>
            <person name="Castelle C.J."/>
            <person name="Probst A.J."/>
            <person name="Thomas B.C."/>
            <person name="Singh A."/>
            <person name="Wilkins M.J."/>
            <person name="Karaoz U."/>
            <person name="Brodie E.L."/>
            <person name="Williams K.H."/>
            <person name="Hubbard S.S."/>
            <person name="Banfield J.F."/>
        </authorList>
    </citation>
    <scope>NUCLEOTIDE SEQUENCE [LARGE SCALE GENOMIC DNA]</scope>
</reference>
<dbReference type="GO" id="GO:0016811">
    <property type="term" value="F:hydrolase activity, acting on carbon-nitrogen (but not peptide) bonds, in linear amides"/>
    <property type="evidence" value="ECO:0007669"/>
    <property type="project" value="TreeGrafter"/>
</dbReference>
<protein>
    <recommendedName>
        <fullName evidence="3">GlcNAc-PI de-N-acetylase</fullName>
    </recommendedName>
</protein>
<name>A0A1G1W5T3_9BACT</name>
<dbReference type="SUPFAM" id="SSF102588">
    <property type="entry name" value="LmbE-like"/>
    <property type="match status" value="1"/>
</dbReference>
<dbReference type="Proteomes" id="UP000176631">
    <property type="component" value="Unassembled WGS sequence"/>
</dbReference>
<dbReference type="AlphaFoldDB" id="A0A1G1W5T3"/>
<proteinExistence type="predicted"/>
<gene>
    <name evidence="1" type="ORF">A2172_03600</name>
</gene>
<dbReference type="InterPro" id="IPR003737">
    <property type="entry name" value="GlcNAc_PI_deacetylase-related"/>
</dbReference>